<keyword evidence="3" id="KW-1185">Reference proteome</keyword>
<accession>A0AAI8MCP9</accession>
<protein>
    <submittedName>
        <fullName evidence="2">Uncharacterized protein</fullName>
    </submittedName>
</protein>
<name>A0AAI8MCP9_9BRAD</name>
<evidence type="ECO:0000313" key="2">
    <source>
        <dbReference type="EMBL" id="BAL75528.1"/>
    </source>
</evidence>
<dbReference type="Proteomes" id="UP000007886">
    <property type="component" value="Chromosome"/>
</dbReference>
<dbReference type="AlphaFoldDB" id="A0AAI8MCP9"/>
<feature type="transmembrane region" description="Helical" evidence="1">
    <location>
        <begin position="122"/>
        <end position="140"/>
    </location>
</feature>
<reference evidence="2 3" key="1">
    <citation type="journal article" date="2012" name="Microbes Environ.">
        <title>Complete genome sequence of Bradyrhizobium sp. S23321: insights into symbiosis evolution in soil oligotrophs.</title>
        <authorList>
            <person name="Okubo T."/>
            <person name="Tsukui T."/>
            <person name="Maita H."/>
            <person name="Okamoto S."/>
            <person name="Oshima K."/>
            <person name="Fujisawa T."/>
            <person name="Saito A."/>
            <person name="Futamata H."/>
            <person name="Hattori R."/>
            <person name="Shimomura Y."/>
            <person name="Haruta S."/>
            <person name="Morimoto S."/>
            <person name="Wang Y."/>
            <person name="Sakai Y."/>
            <person name="Hattori M."/>
            <person name="Aizawa S."/>
            <person name="Nagashima K.V.P."/>
            <person name="Masuda S."/>
            <person name="Hattori T."/>
            <person name="Yamashita A."/>
            <person name="Bao Z."/>
            <person name="Hayatsu M."/>
            <person name="Kajiya-Kanegae H."/>
            <person name="Yoshinaga I."/>
            <person name="Sakamoto K."/>
            <person name="Toyota K."/>
            <person name="Nakao M."/>
            <person name="Kohara M."/>
            <person name="Anda M."/>
            <person name="Niwa R."/>
            <person name="Jung-Hwan P."/>
            <person name="Sameshima-Saito R."/>
            <person name="Tokuda S."/>
            <person name="Yamamoto S."/>
            <person name="Yamamoto S."/>
            <person name="Yokoyama T."/>
            <person name="Akutsu T."/>
            <person name="Nakamura Y."/>
            <person name="Nakahira-Yanaka Y."/>
            <person name="Takada Hoshino Y."/>
            <person name="Hirakawa H."/>
            <person name="Mitsui H."/>
            <person name="Terasawa K."/>
            <person name="Itakura M."/>
            <person name="Sato S."/>
            <person name="Ikeda-Ohtsubo W."/>
            <person name="Sakakura N."/>
            <person name="Kaminuma E."/>
            <person name="Minamisawa K."/>
        </authorList>
    </citation>
    <scope>NUCLEOTIDE SEQUENCE [LARGE SCALE GENOMIC DNA]</scope>
    <source>
        <strain evidence="2 3">S23321</strain>
    </source>
</reference>
<proteinExistence type="predicted"/>
<evidence type="ECO:0000256" key="1">
    <source>
        <dbReference type="SAM" id="Phobius"/>
    </source>
</evidence>
<sequence>MIKTIAAWIGSYADHPDPRSALAGKIALVVASNQPFYPLYLHWIVGTAAWPAWLSLLSTPFFLAVPALARRHSFAGRALLPLAGVGNTVFCVKLFGAASGVELFLLPCALLGTVLFRPDERLKSAIVAALPFIAYLFVDAHLGEPVMMTSDYARLVALNGMSVAALIALIGLLCSTQLATREVEIVTTEIPGARQHVDISD</sequence>
<organism evidence="2 3">
    <name type="scientific">Bradyrhizobium cosmicum</name>
    <dbReference type="NCBI Taxonomy" id="1404864"/>
    <lineage>
        <taxon>Bacteria</taxon>
        <taxon>Pseudomonadati</taxon>
        <taxon>Pseudomonadota</taxon>
        <taxon>Alphaproteobacteria</taxon>
        <taxon>Hyphomicrobiales</taxon>
        <taxon>Nitrobacteraceae</taxon>
        <taxon>Bradyrhizobium</taxon>
    </lineage>
</organism>
<evidence type="ECO:0000313" key="3">
    <source>
        <dbReference type="Proteomes" id="UP000007886"/>
    </source>
</evidence>
<dbReference type="KEGG" id="brs:S23_23150"/>
<keyword evidence="1" id="KW-0812">Transmembrane</keyword>
<gene>
    <name evidence="2" type="ORF">S23_23150</name>
</gene>
<keyword evidence="1" id="KW-0472">Membrane</keyword>
<feature type="transmembrane region" description="Helical" evidence="1">
    <location>
        <begin position="40"/>
        <end position="69"/>
    </location>
</feature>
<dbReference type="EMBL" id="AP012279">
    <property type="protein sequence ID" value="BAL75528.1"/>
    <property type="molecule type" value="Genomic_DNA"/>
</dbReference>
<dbReference type="RefSeq" id="WP_015684856.1">
    <property type="nucleotide sequence ID" value="NC_017082.1"/>
</dbReference>
<feature type="transmembrane region" description="Helical" evidence="1">
    <location>
        <begin position="152"/>
        <end position="173"/>
    </location>
</feature>
<keyword evidence="1" id="KW-1133">Transmembrane helix</keyword>
<feature type="transmembrane region" description="Helical" evidence="1">
    <location>
        <begin position="90"/>
        <end position="116"/>
    </location>
</feature>